<dbReference type="AlphaFoldDB" id="A0A9X8D9I4"/>
<comment type="caution">
    <text evidence="1">The sequence shown here is derived from an EMBL/GenBank/DDBJ whole genome shotgun (WGS) entry which is preliminary data.</text>
</comment>
<evidence type="ECO:0000313" key="1">
    <source>
        <dbReference type="EMBL" id="RIX84723.1"/>
    </source>
</evidence>
<protein>
    <submittedName>
        <fullName evidence="1">Uncharacterized protein</fullName>
    </submittedName>
</protein>
<dbReference type="OrthoDB" id="8854778at2"/>
<dbReference type="Proteomes" id="UP000265619">
    <property type="component" value="Unassembled WGS sequence"/>
</dbReference>
<evidence type="ECO:0000313" key="2">
    <source>
        <dbReference type="Proteomes" id="UP000265619"/>
    </source>
</evidence>
<dbReference type="EMBL" id="QXMN01000002">
    <property type="protein sequence ID" value="RIX84723.1"/>
    <property type="molecule type" value="Genomic_DNA"/>
</dbReference>
<keyword evidence="2" id="KW-1185">Reference proteome</keyword>
<organism evidence="1 2">
    <name type="scientific">Acidovorax cavernicola</name>
    <dbReference type="NCBI Taxonomy" id="1675792"/>
    <lineage>
        <taxon>Bacteria</taxon>
        <taxon>Pseudomonadati</taxon>
        <taxon>Pseudomonadota</taxon>
        <taxon>Betaproteobacteria</taxon>
        <taxon>Burkholderiales</taxon>
        <taxon>Comamonadaceae</taxon>
        <taxon>Acidovorax</taxon>
    </lineage>
</organism>
<proteinExistence type="predicted"/>
<accession>A0A9X8D9I4</accession>
<dbReference type="RefSeq" id="WP_119552086.1">
    <property type="nucleotide sequence ID" value="NZ_QXMN01000002.1"/>
</dbReference>
<gene>
    <name evidence="1" type="ORF">D3H34_03640</name>
</gene>
<sequence>MLLNLFFRCSCGLARLRRVERLAWMRLFPALRLYRCTVCGKKQLAPKQAAETARVSARATNARASSTAVRQGVVAGGM</sequence>
<reference evidence="1 2" key="1">
    <citation type="submission" date="2018-09" db="EMBL/GenBank/DDBJ databases">
        <title>Acidovorax cavernicola nov. sp. isolated from Gruta de las Maravillas (Aracena, Spain).</title>
        <authorList>
            <person name="Jurado V."/>
            <person name="Gutierrez-Patricio S."/>
            <person name="Gonzalez-Pimentel J.L."/>
            <person name="Miller A.Z."/>
            <person name="Laiz L."/>
            <person name="Saiz-Jimenez C."/>
        </authorList>
    </citation>
    <scope>NUCLEOTIDE SEQUENCE [LARGE SCALE GENOMIC DNA]</scope>
    <source>
        <strain evidence="1 2">1011MAR4D40.2</strain>
    </source>
</reference>
<name>A0A9X8D9I4_9BURK</name>